<comment type="cofactor">
    <cofactor evidence="1">
        <name>Mg(2+)</name>
        <dbReference type="ChEBI" id="CHEBI:18420"/>
    </cofactor>
</comment>
<evidence type="ECO:0000256" key="6">
    <source>
        <dbReference type="SAM" id="Coils"/>
    </source>
</evidence>
<dbReference type="KEGG" id="sbal:HUE88_13360"/>
<evidence type="ECO:0000313" key="9">
    <source>
        <dbReference type="Proteomes" id="UP000593994"/>
    </source>
</evidence>
<feature type="coiled-coil region" evidence="6">
    <location>
        <begin position="138"/>
        <end position="165"/>
    </location>
</feature>
<dbReference type="PANTHER" id="PTHR44591:SF3">
    <property type="entry name" value="RESPONSE REGULATORY DOMAIN-CONTAINING PROTEIN"/>
    <property type="match status" value="1"/>
</dbReference>
<dbReference type="CDD" id="cd00156">
    <property type="entry name" value="REC"/>
    <property type="match status" value="1"/>
</dbReference>
<evidence type="ECO:0000259" key="7">
    <source>
        <dbReference type="PROSITE" id="PS50110"/>
    </source>
</evidence>
<dbReference type="InterPro" id="IPR001789">
    <property type="entry name" value="Sig_transdc_resp-reg_receiver"/>
</dbReference>
<protein>
    <submittedName>
        <fullName evidence="8">Response regulator</fullName>
    </submittedName>
</protein>
<keyword evidence="2" id="KW-0145">Chemotaxis</keyword>
<reference evidence="8 9" key="1">
    <citation type="submission" date="2020-05" db="EMBL/GenBank/DDBJ databases">
        <title>Sulfurimonas marisnigri, sp. nov., and Sulfurimonas baltica, sp. nov., manganese oxide reducing chemolithoautotrophs of the class Epsilonproteobacteria isolated from the pelagic redoxclines of the Black and Baltic Seas and emended description of the genus Sulfurimonas.</title>
        <authorList>
            <person name="Henkel J.V."/>
            <person name="Laudan C."/>
            <person name="Werner J."/>
            <person name="Neu T."/>
            <person name="Plewe S."/>
            <person name="Sproer C."/>
            <person name="Bunk B."/>
            <person name="Schulz-Vogt H.N."/>
        </authorList>
    </citation>
    <scope>NUCLEOTIDE SEQUENCE [LARGE SCALE GENOMIC DNA]</scope>
    <source>
        <strain evidence="8 9">GD2</strain>
    </source>
</reference>
<evidence type="ECO:0000256" key="2">
    <source>
        <dbReference type="ARBA" id="ARBA00022500"/>
    </source>
</evidence>
<feature type="coiled-coil region" evidence="6">
    <location>
        <begin position="315"/>
        <end position="349"/>
    </location>
</feature>
<evidence type="ECO:0000256" key="4">
    <source>
        <dbReference type="ARBA" id="ARBA00022779"/>
    </source>
</evidence>
<feature type="modified residue" description="4-aspartylphosphate" evidence="5">
    <location>
        <position position="66"/>
    </location>
</feature>
<keyword evidence="6" id="KW-0175">Coiled coil</keyword>
<dbReference type="InterPro" id="IPR050595">
    <property type="entry name" value="Bact_response_regulator"/>
</dbReference>
<evidence type="ECO:0000256" key="1">
    <source>
        <dbReference type="ARBA" id="ARBA00001946"/>
    </source>
</evidence>
<accession>A0A7S7LWC3</accession>
<dbReference type="Pfam" id="PF00072">
    <property type="entry name" value="Response_reg"/>
    <property type="match status" value="1"/>
</dbReference>
<dbReference type="RefSeq" id="WP_194369746.1">
    <property type="nucleotide sequence ID" value="NZ_CP054492.1"/>
</dbReference>
<keyword evidence="3 5" id="KW-0597">Phosphoprotein</keyword>
<dbReference type="EMBL" id="CP054492">
    <property type="protein sequence ID" value="QOY52053.1"/>
    <property type="molecule type" value="Genomic_DNA"/>
</dbReference>
<dbReference type="SMART" id="SM00448">
    <property type="entry name" value="REC"/>
    <property type="match status" value="1"/>
</dbReference>
<evidence type="ECO:0000256" key="3">
    <source>
        <dbReference type="ARBA" id="ARBA00022553"/>
    </source>
</evidence>
<dbReference type="InterPro" id="IPR011006">
    <property type="entry name" value="CheY-like_superfamily"/>
</dbReference>
<dbReference type="SUPFAM" id="SSF52172">
    <property type="entry name" value="CheY-like"/>
    <property type="match status" value="1"/>
</dbReference>
<dbReference type="Gene3D" id="3.40.50.2300">
    <property type="match status" value="1"/>
</dbReference>
<proteinExistence type="predicted"/>
<feature type="domain" description="Response regulatory" evidence="7">
    <location>
        <begin position="15"/>
        <end position="131"/>
    </location>
</feature>
<keyword evidence="9" id="KW-1185">Reference proteome</keyword>
<dbReference type="PANTHER" id="PTHR44591">
    <property type="entry name" value="STRESS RESPONSE REGULATOR PROTEIN 1"/>
    <property type="match status" value="1"/>
</dbReference>
<evidence type="ECO:0000256" key="5">
    <source>
        <dbReference type="PROSITE-ProRule" id="PRU00169"/>
    </source>
</evidence>
<dbReference type="GO" id="GO:0000160">
    <property type="term" value="P:phosphorelay signal transduction system"/>
    <property type="evidence" value="ECO:0007669"/>
    <property type="project" value="InterPro"/>
</dbReference>
<dbReference type="GO" id="GO:0006935">
    <property type="term" value="P:chemotaxis"/>
    <property type="evidence" value="ECO:0007669"/>
    <property type="project" value="UniProtKB-KW"/>
</dbReference>
<dbReference type="AlphaFoldDB" id="A0A7S7LWC3"/>
<name>A0A7S7LWC3_9BACT</name>
<sequence>MINLEELTKDTKKLTVLYAEDDPSIQDELVDIFNMFFKKTIVANDGKEGIELYNNHKEEIDLIISDIQMPNMNGLEMVEEIRKSDDEIPVIITTANNDQEYFIKSIEVKIDKYILKPINEEQMIDTFYNVNKRLLEKKMLKQLIKEKHERELKEKEQETIQKISNAFSSPAIVFKDNKVSYYTDAFARLFKNKNKDSLSNITLQTNTLFDELEGYLKSFEEYDEENLLNNKIQTTQKVGKRIFRVYKKSIDLDGEAEIFILHNITFEEWQKVKIDSYVNSLESMILISRANKYEENETDDKIKLDITDNQKNLLRKNHKKDLISANDLLNTLNKELLREIQELDDLDTDISNSLVELERGDSEQLKILSKAFLKYAYIIEGIAELNDFYIVLEGLSKLIYSINFEDLDPEKYTTFYSYLNNMGDDLIYWRKNIFIEQTANDIHYLDSSMLSSMLQLELFLSNKDEIEDDNDFELF</sequence>
<keyword evidence="4" id="KW-0283">Flagellar rotation</keyword>
<dbReference type="Proteomes" id="UP000593994">
    <property type="component" value="Chromosome"/>
</dbReference>
<dbReference type="GO" id="GO:0097588">
    <property type="term" value="P:archaeal or bacterial-type flagellum-dependent cell motility"/>
    <property type="evidence" value="ECO:0007669"/>
    <property type="project" value="UniProtKB-KW"/>
</dbReference>
<evidence type="ECO:0000313" key="8">
    <source>
        <dbReference type="EMBL" id="QOY52053.1"/>
    </source>
</evidence>
<dbReference type="PROSITE" id="PS50110">
    <property type="entry name" value="RESPONSE_REGULATORY"/>
    <property type="match status" value="1"/>
</dbReference>
<organism evidence="8 9">
    <name type="scientific">Candidatus Sulfurimonas baltica</name>
    <dbReference type="NCBI Taxonomy" id="2740404"/>
    <lineage>
        <taxon>Bacteria</taxon>
        <taxon>Pseudomonadati</taxon>
        <taxon>Campylobacterota</taxon>
        <taxon>Epsilonproteobacteria</taxon>
        <taxon>Campylobacterales</taxon>
        <taxon>Sulfurimonadaceae</taxon>
        <taxon>Sulfurimonas</taxon>
    </lineage>
</organism>
<gene>
    <name evidence="8" type="ORF">HUE88_13360</name>
</gene>